<feature type="region of interest" description="Disordered" evidence="6">
    <location>
        <begin position="1346"/>
        <end position="1377"/>
    </location>
</feature>
<keyword evidence="4" id="KW-0949">S-adenosyl-L-methionine</keyword>
<dbReference type="SUPFAM" id="SSF53335">
    <property type="entry name" value="S-adenosyl-L-methionine-dependent methyltransferases"/>
    <property type="match status" value="1"/>
</dbReference>
<dbReference type="EC" id="2.1.1.72" evidence="1"/>
<evidence type="ECO:0000313" key="10">
    <source>
        <dbReference type="Proteomes" id="UP001596137"/>
    </source>
</evidence>
<gene>
    <name evidence="9" type="ORF">ACFP1K_21415</name>
</gene>
<feature type="domain" description="Type II methyltransferase M.TaqI-like" evidence="7">
    <location>
        <begin position="672"/>
        <end position="955"/>
    </location>
</feature>
<dbReference type="Pfam" id="PF20466">
    <property type="entry name" value="MmeI_TRD"/>
    <property type="match status" value="1"/>
</dbReference>
<evidence type="ECO:0000259" key="8">
    <source>
        <dbReference type="Pfam" id="PF20466"/>
    </source>
</evidence>
<organism evidence="9 10">
    <name type="scientific">Sphaerisporangium aureirubrum</name>
    <dbReference type="NCBI Taxonomy" id="1544736"/>
    <lineage>
        <taxon>Bacteria</taxon>
        <taxon>Bacillati</taxon>
        <taxon>Actinomycetota</taxon>
        <taxon>Actinomycetes</taxon>
        <taxon>Streptosporangiales</taxon>
        <taxon>Streptosporangiaceae</taxon>
        <taxon>Sphaerisporangium</taxon>
    </lineage>
</organism>
<proteinExistence type="predicted"/>
<evidence type="ECO:0000259" key="7">
    <source>
        <dbReference type="Pfam" id="PF07669"/>
    </source>
</evidence>
<keyword evidence="2 9" id="KW-0489">Methyltransferase</keyword>
<dbReference type="PROSITE" id="PS00092">
    <property type="entry name" value="N6_MTASE"/>
    <property type="match status" value="1"/>
</dbReference>
<protein>
    <recommendedName>
        <fullName evidence="1">site-specific DNA-methyltransferase (adenine-specific)</fullName>
        <ecNumber evidence="1">2.1.1.72</ecNumber>
    </recommendedName>
</protein>
<dbReference type="PANTHER" id="PTHR33841:SF1">
    <property type="entry name" value="DNA METHYLTRANSFERASE A"/>
    <property type="match status" value="1"/>
</dbReference>
<dbReference type="Proteomes" id="UP001596137">
    <property type="component" value="Unassembled WGS sequence"/>
</dbReference>
<evidence type="ECO:0000256" key="2">
    <source>
        <dbReference type="ARBA" id="ARBA00022603"/>
    </source>
</evidence>
<dbReference type="InterPro" id="IPR011639">
    <property type="entry name" value="MethylTrfase_TaqI-like_dom"/>
</dbReference>
<accession>A0ABW1NKC7</accession>
<evidence type="ECO:0000256" key="4">
    <source>
        <dbReference type="ARBA" id="ARBA00022691"/>
    </source>
</evidence>
<dbReference type="InterPro" id="IPR050953">
    <property type="entry name" value="N4_N6_ade-DNA_methylase"/>
</dbReference>
<comment type="caution">
    <text evidence="9">The sequence shown here is derived from an EMBL/GenBank/DDBJ whole genome shotgun (WGS) entry which is preliminary data.</text>
</comment>
<dbReference type="PRINTS" id="PR00507">
    <property type="entry name" value="N12N6MTFRASE"/>
</dbReference>
<evidence type="ECO:0000256" key="6">
    <source>
        <dbReference type="SAM" id="MobiDB-lite"/>
    </source>
</evidence>
<evidence type="ECO:0000256" key="1">
    <source>
        <dbReference type="ARBA" id="ARBA00011900"/>
    </source>
</evidence>
<keyword evidence="10" id="KW-1185">Reference proteome</keyword>
<evidence type="ECO:0000256" key="3">
    <source>
        <dbReference type="ARBA" id="ARBA00022679"/>
    </source>
</evidence>
<sequence length="1377" mass="152141">MRYHVREFSHTDWLSLVEVSGPFLSLPVLRTAWPTLDAIGKKELEGLRLAHAAWQKGGSRRDWVEYVLRDLLRWGDAVHMGGLNHGLGHLAMDVLEHDTTVTPSFALAVPGEEAKPDSVRVLGMITSGHPAARMKSSAWAATPVDRVAQLCRHHGVELGLVTDGRWWALVWAPRGGVTTTAVFDAIPWPESAEREVLRAFVSLLTIGRFFEVPDRERLPALLNASLDSQEDITEALGVQVRQAVELLVAAIGRAGVSNDISAHEVYRGAVTVMMRIVFLLFAEERRLLPSDNEIYAAAYSAGRLCSELEQRATEGSEDELENTQASWHRLLALFRAVHSGVDHPRLTMHPHDGSMFDPDADAWMPLTIDDRTVLHMLRAVQYVEVGSGKNRERRKLTFRSLDVEQIGYVYEGLLSYEGFRAADTVVGLVGKAGKEDEVELTDLEKLARGVAAEVSQRIYTAPMPGHDPIVETLAEELAERYKDSGIGSSAALRKRLASLDDAATLEATRKLLAVTGGDAELARRLLPFFSIIREDLRGLPVVILSGALYVTESALRKNTGTHYTPRFLAEQVVEGALEPLVFSPGPLQTADKTEWKLRSAEDILKLKIADIAMGSAAFLVAAARYLGDKLVEAWSEQGEEKALVYLDAAGERTADADADPLVIEARRQIIEHCLYGVDINPMAVEMAKLSLWLVSMDTARPFTFVDDRLIAGDALLGITSLEQLEVMHMDPCKGQEIHEKRALRNFALGARDIAHRVAAERRMLTNIPLGDQPLKALAHKRSLLAEAELMTSQSRLFADLAIGAALALGGRGDAGLRDGSIRAADFVRRITEGSATAEVEAREQRKIWLETDQANGSFGRQPIHWPLLFPEVFDDDESLRPYGPGFDAVIGNPPFLGGPKIAPIHGNSYRKYLTNVIADRGNGRADLVAYFVLRAHAILNRNGQGGLIATDTLAQGDVMETGLRQLVSRGVELRGAIKSEKWPTRSAALRYCAIWTTLAKIHDSVLRMLDGVAVARISPSLESASSVQDARNKLYSSMGLAFVGHDIKGSGFILTREEVVNLLAADGRNEQVIFPYIRGNELNQSSPVAASSYIINFRDWGLEQARTYTLCFERIIEKVRPERELKNREAHRKYWWRYADYRRGLEKAIQGLERVIAMTLHSKHLMPTFAPAGVVYSHGCAVFASQDPAMLAILSGSHHHVWATTGGASSLSTTPRYAPSDKFETFPFPRFTEEMRGCGDLLDTCRREIMSHESGGRGIGLTDTYNLFHDPACGDDGIAKLRAIHRAIDEAVCRAYGWDDLIAQLDHGHHDLGRETRYTVGAYARHELVDRLLELNHERYAEEIAQGLHGKGAKKRAPKAAKKQPMADGSIQETLLE</sequence>
<dbReference type="Pfam" id="PF07669">
    <property type="entry name" value="Eco57I"/>
    <property type="match status" value="1"/>
</dbReference>
<dbReference type="RefSeq" id="WP_380756043.1">
    <property type="nucleotide sequence ID" value="NZ_JBHSRF010000032.1"/>
</dbReference>
<evidence type="ECO:0000313" key="9">
    <source>
        <dbReference type="EMBL" id="MFC6083740.1"/>
    </source>
</evidence>
<dbReference type="InterPro" id="IPR046820">
    <property type="entry name" value="MmeI_TRD"/>
</dbReference>
<dbReference type="PANTHER" id="PTHR33841">
    <property type="entry name" value="DNA METHYLTRANSFERASE YEEA-RELATED"/>
    <property type="match status" value="1"/>
</dbReference>
<dbReference type="EMBL" id="JBHSRF010000032">
    <property type="protein sequence ID" value="MFC6083740.1"/>
    <property type="molecule type" value="Genomic_DNA"/>
</dbReference>
<dbReference type="InterPro" id="IPR029063">
    <property type="entry name" value="SAM-dependent_MTases_sf"/>
</dbReference>
<keyword evidence="3" id="KW-0808">Transferase</keyword>
<dbReference type="GO" id="GO:0008168">
    <property type="term" value="F:methyltransferase activity"/>
    <property type="evidence" value="ECO:0007669"/>
    <property type="project" value="UniProtKB-KW"/>
</dbReference>
<name>A0ABW1NKC7_9ACTN</name>
<reference evidence="10" key="1">
    <citation type="journal article" date="2019" name="Int. J. Syst. Evol. Microbiol.">
        <title>The Global Catalogue of Microorganisms (GCM) 10K type strain sequencing project: providing services to taxonomists for standard genome sequencing and annotation.</title>
        <authorList>
            <consortium name="The Broad Institute Genomics Platform"/>
            <consortium name="The Broad Institute Genome Sequencing Center for Infectious Disease"/>
            <person name="Wu L."/>
            <person name="Ma J."/>
        </authorList>
    </citation>
    <scope>NUCLEOTIDE SEQUENCE [LARGE SCALE GENOMIC DNA]</scope>
    <source>
        <strain evidence="10">JCM 30346</strain>
    </source>
</reference>
<feature type="compositionally biased region" description="Basic residues" evidence="6">
    <location>
        <begin position="1351"/>
        <end position="1362"/>
    </location>
</feature>
<comment type="catalytic activity">
    <reaction evidence="5">
        <text>a 2'-deoxyadenosine in DNA + S-adenosyl-L-methionine = an N(6)-methyl-2'-deoxyadenosine in DNA + S-adenosyl-L-homocysteine + H(+)</text>
        <dbReference type="Rhea" id="RHEA:15197"/>
        <dbReference type="Rhea" id="RHEA-COMP:12418"/>
        <dbReference type="Rhea" id="RHEA-COMP:12419"/>
        <dbReference type="ChEBI" id="CHEBI:15378"/>
        <dbReference type="ChEBI" id="CHEBI:57856"/>
        <dbReference type="ChEBI" id="CHEBI:59789"/>
        <dbReference type="ChEBI" id="CHEBI:90615"/>
        <dbReference type="ChEBI" id="CHEBI:90616"/>
        <dbReference type="EC" id="2.1.1.72"/>
    </reaction>
</comment>
<feature type="domain" description="MmeI-like target recognition" evidence="8">
    <location>
        <begin position="1028"/>
        <end position="1230"/>
    </location>
</feature>
<dbReference type="Gene3D" id="3.40.50.150">
    <property type="entry name" value="Vaccinia Virus protein VP39"/>
    <property type="match status" value="2"/>
</dbReference>
<dbReference type="InterPro" id="IPR002052">
    <property type="entry name" value="DNA_methylase_N6_adenine_CS"/>
</dbReference>
<dbReference type="GO" id="GO:0032259">
    <property type="term" value="P:methylation"/>
    <property type="evidence" value="ECO:0007669"/>
    <property type="project" value="UniProtKB-KW"/>
</dbReference>
<evidence type="ECO:0000256" key="5">
    <source>
        <dbReference type="ARBA" id="ARBA00047942"/>
    </source>
</evidence>